<reference evidence="5 6" key="1">
    <citation type="submission" date="2019-05" db="EMBL/GenBank/DDBJ databases">
        <authorList>
            <person name="Lee S.D."/>
        </authorList>
    </citation>
    <scope>NUCLEOTIDE SEQUENCE [LARGE SCALE GENOMIC DNA]</scope>
    <source>
        <strain evidence="5 6">GH2-6</strain>
    </source>
</reference>
<dbReference type="OrthoDB" id="9803763at2"/>
<evidence type="ECO:0000256" key="4">
    <source>
        <dbReference type="SAM" id="SignalP"/>
    </source>
</evidence>
<evidence type="ECO:0000256" key="2">
    <source>
        <dbReference type="ARBA" id="ARBA00022448"/>
    </source>
</evidence>
<dbReference type="CDD" id="cd13603">
    <property type="entry name" value="PBP2_TRAP_Siap_TeaA_like"/>
    <property type="match status" value="1"/>
</dbReference>
<dbReference type="AlphaFoldDB" id="A0A5C4JTT7"/>
<dbReference type="InterPro" id="IPR038404">
    <property type="entry name" value="TRAP_DctP_sf"/>
</dbReference>
<dbReference type="PIRSF" id="PIRSF006470">
    <property type="entry name" value="DctB"/>
    <property type="match status" value="1"/>
</dbReference>
<evidence type="ECO:0000313" key="5">
    <source>
        <dbReference type="EMBL" id="TNB48614.1"/>
    </source>
</evidence>
<dbReference type="Gene3D" id="3.40.190.170">
    <property type="entry name" value="Bacterial extracellular solute-binding protein, family 7"/>
    <property type="match status" value="1"/>
</dbReference>
<dbReference type="NCBIfam" id="TIGR00787">
    <property type="entry name" value="dctP"/>
    <property type="match status" value="1"/>
</dbReference>
<evidence type="ECO:0000313" key="6">
    <source>
        <dbReference type="Proteomes" id="UP000307874"/>
    </source>
</evidence>
<dbReference type="NCBIfam" id="NF037995">
    <property type="entry name" value="TRAP_S1"/>
    <property type="match status" value="1"/>
</dbReference>
<accession>A0A5C4JTT7</accession>
<dbReference type="Proteomes" id="UP000307874">
    <property type="component" value="Unassembled WGS sequence"/>
</dbReference>
<evidence type="ECO:0000256" key="1">
    <source>
        <dbReference type="ARBA" id="ARBA00009023"/>
    </source>
</evidence>
<gene>
    <name evidence="5" type="ORF">FF124_05625</name>
</gene>
<organism evidence="5 6">
    <name type="scientific">Martelella lutilitoris</name>
    <dbReference type="NCBI Taxonomy" id="2583532"/>
    <lineage>
        <taxon>Bacteria</taxon>
        <taxon>Pseudomonadati</taxon>
        <taxon>Pseudomonadota</taxon>
        <taxon>Alphaproteobacteria</taxon>
        <taxon>Hyphomicrobiales</taxon>
        <taxon>Aurantimonadaceae</taxon>
        <taxon>Martelella</taxon>
    </lineage>
</organism>
<dbReference type="GO" id="GO:0055085">
    <property type="term" value="P:transmembrane transport"/>
    <property type="evidence" value="ECO:0007669"/>
    <property type="project" value="InterPro"/>
</dbReference>
<dbReference type="RefSeq" id="WP_138747519.1">
    <property type="nucleotide sequence ID" value="NZ_VCLB01000003.1"/>
</dbReference>
<name>A0A5C4JTT7_9HYPH</name>
<dbReference type="EMBL" id="VCLB01000003">
    <property type="protein sequence ID" value="TNB48614.1"/>
    <property type="molecule type" value="Genomic_DNA"/>
</dbReference>
<comment type="caution">
    <text evidence="5">The sequence shown here is derived from an EMBL/GenBank/DDBJ whole genome shotgun (WGS) entry which is preliminary data.</text>
</comment>
<keyword evidence="2" id="KW-0813">Transport</keyword>
<protein>
    <submittedName>
        <fullName evidence="5">TRAP transporter substrate-binding protein</fullName>
    </submittedName>
</protein>
<dbReference type="InterPro" id="IPR004682">
    <property type="entry name" value="TRAP_DctP"/>
</dbReference>
<keyword evidence="6" id="KW-1185">Reference proteome</keyword>
<evidence type="ECO:0000256" key="3">
    <source>
        <dbReference type="ARBA" id="ARBA00022729"/>
    </source>
</evidence>
<feature type="chain" id="PRO_5023032589" evidence="4">
    <location>
        <begin position="22"/>
        <end position="345"/>
    </location>
</feature>
<reference evidence="5 6" key="2">
    <citation type="submission" date="2019-06" db="EMBL/GenBank/DDBJ databases">
        <title>Martelella lutilitoris sp. nov., isolated from a tidal mudflat.</title>
        <authorList>
            <person name="Kim Y.-J."/>
        </authorList>
    </citation>
    <scope>NUCLEOTIDE SEQUENCE [LARGE SCALE GENOMIC DNA]</scope>
    <source>
        <strain evidence="5 6">GH2-6</strain>
    </source>
</reference>
<dbReference type="InterPro" id="IPR018389">
    <property type="entry name" value="DctP_fam"/>
</dbReference>
<dbReference type="GO" id="GO:0030288">
    <property type="term" value="C:outer membrane-bounded periplasmic space"/>
    <property type="evidence" value="ECO:0007669"/>
    <property type="project" value="InterPro"/>
</dbReference>
<dbReference type="PANTHER" id="PTHR33376:SF7">
    <property type="entry name" value="C4-DICARBOXYLATE-BINDING PROTEIN DCTB"/>
    <property type="match status" value="1"/>
</dbReference>
<dbReference type="Pfam" id="PF03480">
    <property type="entry name" value="DctP"/>
    <property type="match status" value="1"/>
</dbReference>
<dbReference type="PANTHER" id="PTHR33376">
    <property type="match status" value="1"/>
</dbReference>
<proteinExistence type="inferred from homology"/>
<sequence length="345" mass="37932">MKKFAAFAVGLSMAVSTFAAAASAEPIVIKIGHGSEGDLHLPGAGRTACVAAMKDYLSTSSDGQIELDVYPDSSLGGARAMIESAQAGVIQMVGTYTSIMVPFLPEMAITQIPYVFPDSLTAWQVMEGPLGDELADAFLEKTGLRVLAWPEGAGFRNIYSEKPIHSVADMNGMKMRVPENPGLLAMFRSWGANTVTISWSELYTALQSGMAEGHDTELYSMYSQKLYEVNPYVTMTRHSYNLHPILINEEFFQSLSPENQTLMLRAGDLCSRMGNAQSYLSSLVIQEAMEAEGATFYYPTAAELKEFRELAQQPYIDMVLRKMGDDGQEWVDRIFAATEEAESQR</sequence>
<keyword evidence="3 4" id="KW-0732">Signal</keyword>
<feature type="signal peptide" evidence="4">
    <location>
        <begin position="1"/>
        <end position="21"/>
    </location>
</feature>
<comment type="similarity">
    <text evidence="1">Belongs to the bacterial solute-binding protein 7 family.</text>
</comment>